<evidence type="ECO:0000313" key="2">
    <source>
        <dbReference type="EMBL" id="KXB35256.1"/>
    </source>
</evidence>
<dbReference type="EMBL" id="LSCR01000005">
    <property type="protein sequence ID" value="KXB35256.1"/>
    <property type="molecule type" value="Genomic_DNA"/>
</dbReference>
<keyword evidence="3" id="KW-1185">Reference proteome</keyword>
<dbReference type="RefSeq" id="WP_066304729.1">
    <property type="nucleotide sequence ID" value="NZ_KQ959486.1"/>
</dbReference>
<gene>
    <name evidence="2" type="ORF">HMPREF3192_00333</name>
</gene>
<dbReference type="AlphaFoldDB" id="A0A133XWD6"/>
<accession>A0A133XWD6</accession>
<protein>
    <recommendedName>
        <fullName evidence="4">Tetratricopeptide repeat protein</fullName>
    </recommendedName>
</protein>
<dbReference type="SUPFAM" id="SSF48452">
    <property type="entry name" value="TPR-like"/>
    <property type="match status" value="1"/>
</dbReference>
<organism evidence="2 3">
    <name type="scientific">Atopobium deltae</name>
    <dbReference type="NCBI Taxonomy" id="1393034"/>
    <lineage>
        <taxon>Bacteria</taxon>
        <taxon>Bacillati</taxon>
        <taxon>Actinomycetota</taxon>
        <taxon>Coriobacteriia</taxon>
        <taxon>Coriobacteriales</taxon>
        <taxon>Atopobiaceae</taxon>
        <taxon>Atopobium</taxon>
    </lineage>
</organism>
<evidence type="ECO:0000313" key="3">
    <source>
        <dbReference type="Proteomes" id="UP000070675"/>
    </source>
</evidence>
<evidence type="ECO:0000256" key="1">
    <source>
        <dbReference type="SAM" id="MobiDB-lite"/>
    </source>
</evidence>
<name>A0A133XWD6_9ACTN</name>
<feature type="region of interest" description="Disordered" evidence="1">
    <location>
        <begin position="327"/>
        <end position="369"/>
    </location>
</feature>
<dbReference type="OrthoDB" id="3181111at2"/>
<dbReference type="Proteomes" id="UP000070675">
    <property type="component" value="Unassembled WGS sequence"/>
</dbReference>
<dbReference type="InterPro" id="IPR011990">
    <property type="entry name" value="TPR-like_helical_dom_sf"/>
</dbReference>
<dbReference type="PATRIC" id="fig|1393034.3.peg.327"/>
<reference evidence="3" key="1">
    <citation type="submission" date="2016-01" db="EMBL/GenBank/DDBJ databases">
        <authorList>
            <person name="Mitreva M."/>
            <person name="Pepin K.H."/>
            <person name="Mihindukulasuriya K.A."/>
            <person name="Fulton R."/>
            <person name="Fronick C."/>
            <person name="O'Laughlin M."/>
            <person name="Miner T."/>
            <person name="Herter B."/>
            <person name="Rosa B.A."/>
            <person name="Cordes M."/>
            <person name="Tomlinson C."/>
            <person name="Wollam A."/>
            <person name="Palsikar V.B."/>
            <person name="Mardis E.R."/>
            <person name="Wilson R.K."/>
        </authorList>
    </citation>
    <scope>NUCLEOTIDE SEQUENCE [LARGE SCALE GENOMIC DNA]</scope>
    <source>
        <strain evidence="3">DNF00019</strain>
    </source>
</reference>
<evidence type="ECO:0008006" key="4">
    <source>
        <dbReference type="Google" id="ProtNLM"/>
    </source>
</evidence>
<comment type="caution">
    <text evidence="2">The sequence shown here is derived from an EMBL/GenBank/DDBJ whole genome shotgun (WGS) entry which is preliminary data.</text>
</comment>
<dbReference type="Gene3D" id="1.25.40.10">
    <property type="entry name" value="Tetratricopeptide repeat domain"/>
    <property type="match status" value="1"/>
</dbReference>
<feature type="compositionally biased region" description="Acidic residues" evidence="1">
    <location>
        <begin position="329"/>
        <end position="346"/>
    </location>
</feature>
<sequence length="369" mass="41190">MAFDPAAEDYQRLGLTFAKTLPTGDISQVAQTSKRIEEFRTQYRENPDSLAQTDQDRAFHLTAKAAILVDYMLPFEEDEIANSIITKATTLLSEAIELDPACHDAHRMLAASMYTSFNGYYEYLRDETDKVKADCEKTRDTAQGTTPLDIQLARDIAMRPYLRWLFTLASRALICGKYRVAAKTCEKLLELDPQDTSGARFTAALSYAKLEDADGLTALARATKQLRRRNKEDAWMLLARLSLAFKAGDEAACNVYFNRLVRYYPHAPEILHNQNELPDSVFGRILLVDFSEDELVIATSEATVLLEEGYDNEKHGPLGNWLQAKTEELVSEQDAGADDDNADGEADEKPDAPDGGASDPNTPDDEPQK</sequence>
<proteinExistence type="predicted"/>
<dbReference type="STRING" id="1393034.HMPREF3192_00333"/>